<feature type="compositionally biased region" description="Basic and acidic residues" evidence="1">
    <location>
        <begin position="61"/>
        <end position="85"/>
    </location>
</feature>
<dbReference type="Proteomes" id="UP000694844">
    <property type="component" value="Chromosome 8"/>
</dbReference>
<dbReference type="KEGG" id="cvn:111106910"/>
<dbReference type="SMART" id="SM01265">
    <property type="entry name" value="Mab-21"/>
    <property type="match status" value="1"/>
</dbReference>
<dbReference type="InterPro" id="IPR003323">
    <property type="entry name" value="OTU_dom"/>
</dbReference>
<dbReference type="AlphaFoldDB" id="A0A8B8B4A9"/>
<dbReference type="PANTHER" id="PTHR12419:SF11">
    <property type="entry name" value="OTU DOMAIN-CONTAINING PROTEIN DDB_G0284757"/>
    <property type="match status" value="1"/>
</dbReference>
<dbReference type="InterPro" id="IPR024810">
    <property type="entry name" value="MAB21L/cGLR"/>
</dbReference>
<organism evidence="3 4">
    <name type="scientific">Crassostrea virginica</name>
    <name type="common">Eastern oyster</name>
    <dbReference type="NCBI Taxonomy" id="6565"/>
    <lineage>
        <taxon>Eukaryota</taxon>
        <taxon>Metazoa</taxon>
        <taxon>Spiralia</taxon>
        <taxon>Lophotrochozoa</taxon>
        <taxon>Mollusca</taxon>
        <taxon>Bivalvia</taxon>
        <taxon>Autobranchia</taxon>
        <taxon>Pteriomorphia</taxon>
        <taxon>Ostreida</taxon>
        <taxon>Ostreoidea</taxon>
        <taxon>Ostreidae</taxon>
        <taxon>Crassostrea</taxon>
    </lineage>
</organism>
<gene>
    <name evidence="4" type="primary">LOC111106910</name>
</gene>
<feature type="region of interest" description="Disordered" evidence="1">
    <location>
        <begin position="61"/>
        <end position="88"/>
    </location>
</feature>
<name>A0A8B8B4A9_CRAVI</name>
<dbReference type="PROSITE" id="PS50802">
    <property type="entry name" value="OTU"/>
    <property type="match status" value="1"/>
</dbReference>
<proteinExistence type="predicted"/>
<dbReference type="InterPro" id="IPR050704">
    <property type="entry name" value="Peptidase_C85-like"/>
</dbReference>
<dbReference type="Gene3D" id="1.10.1410.40">
    <property type="match status" value="1"/>
</dbReference>
<dbReference type="InterPro" id="IPR046906">
    <property type="entry name" value="Mab-21_HhH/H2TH-like"/>
</dbReference>
<dbReference type="Gene3D" id="3.90.70.80">
    <property type="match status" value="1"/>
</dbReference>
<evidence type="ECO:0000313" key="4">
    <source>
        <dbReference type="RefSeq" id="XP_022297499.1"/>
    </source>
</evidence>
<reference evidence="4" key="1">
    <citation type="submission" date="2025-08" db="UniProtKB">
        <authorList>
            <consortium name="RefSeq"/>
        </authorList>
    </citation>
    <scope>IDENTIFICATION</scope>
    <source>
        <tissue evidence="4">Whole sample</tissue>
    </source>
</reference>
<dbReference type="PANTHER" id="PTHR12419">
    <property type="entry name" value="OTU DOMAIN CONTAINING PROTEIN"/>
    <property type="match status" value="1"/>
</dbReference>
<dbReference type="Pfam" id="PF20266">
    <property type="entry name" value="Mab-21_C"/>
    <property type="match status" value="1"/>
</dbReference>
<dbReference type="OrthoDB" id="6148950at2759"/>
<dbReference type="GO" id="GO:0016579">
    <property type="term" value="P:protein deubiquitination"/>
    <property type="evidence" value="ECO:0007669"/>
    <property type="project" value="TreeGrafter"/>
</dbReference>
<evidence type="ECO:0000313" key="3">
    <source>
        <dbReference type="Proteomes" id="UP000694844"/>
    </source>
</evidence>
<dbReference type="Pfam" id="PF02338">
    <property type="entry name" value="OTU"/>
    <property type="match status" value="1"/>
</dbReference>
<dbReference type="CDD" id="cd22758">
    <property type="entry name" value="OTU_232R-like"/>
    <property type="match status" value="1"/>
</dbReference>
<evidence type="ECO:0000256" key="1">
    <source>
        <dbReference type="SAM" id="MobiDB-lite"/>
    </source>
</evidence>
<dbReference type="RefSeq" id="XP_022297499.1">
    <property type="nucleotide sequence ID" value="XM_022441791.1"/>
</dbReference>
<evidence type="ECO:0000259" key="2">
    <source>
        <dbReference type="PROSITE" id="PS50802"/>
    </source>
</evidence>
<keyword evidence="3" id="KW-1185">Reference proteome</keyword>
<dbReference type="GO" id="GO:0004843">
    <property type="term" value="F:cysteine-type deubiquitinase activity"/>
    <property type="evidence" value="ECO:0007669"/>
    <property type="project" value="TreeGrafter"/>
</dbReference>
<dbReference type="GeneID" id="111106910"/>
<accession>A0A8B8B4A9</accession>
<dbReference type="InterPro" id="IPR038765">
    <property type="entry name" value="Papain-like_cys_pep_sf"/>
</dbReference>
<sequence>MARSEVNVTQMIEKKHQKNILRNIWRNDENCEEENNESAVFENCLSGISRNVSAIELNKEFHENADDDNNQKKNPLEAEKDRENTAEEDQCSVDVGNLCDVDGDDTDYFDSEDEHWETLKRQQIDTEYCPRCLRHHHRSITMGKEQILSCYSDFKSPVFTPAVEMFAKENNFEIRDVYGDGNCLFRAVADQFMINGCPGHTEISLRQTAIKHLDENPAKYGEHASSFLSGETWQDYLNRMKKSGEWGDHIMLQALADAFLLHINVYDVVYNDVRHTDVTANLHKDVFVKVPIFLGHYGGSHYFSLRPLQWMAELPYKAQIYRSIALCTDKTLEERTRLLESKVAQMAQGHFPESSLIDSVQFSLQCISCHKDAKTEETATKIDFEYIFKPFSREILQLCQTEDSKKALIEDGQYIDPLSGIPVYHLTFIMKHVLPMKMFITHSTTRTTLYGKGNVRYHFLGDFANNTIVTLPDLSPSQSMKHSFIKLKRTKLSKKVVLKNGLLANYMDSDKAITYMAGIECGFVDCSETQPGYCRLRLPSTSLIDEDDNTFKHGANIYLKHYTIPSGLHSQLNITSLETLRHIGIFCPSFPFLLRWAESTKKFDFPSKFLIDSIIARGCTLIPKSHPNSPLPNVEWQFNFSMAEFLIFDSLSLAQRHGFYILKALLENMIQYLPFKPKHLNNVYLTACEGMPSKAWETNFGGCVLYVLDALLACLKARFLPHYFIPERNLIDCYREDDINTLITNVEHIRLFPAYIIQIIAEKYGFTYGPSLIKCVLSSVENFVSTRSFHEAFQEMFLPLVKSTAKTVAKMGYYSTSYDIVEEAFEQSLMIPVKELPQTHDSFHDFFVSIVMEMKQRSSRMRLAELYDKRTGSKLLDDMKKPVLSLQTCLEWTVDQRLDWVEVPLEAYGNLTAISSFLYKCSQKEHRRRNKLLAELTIEMGIYCIKEALKQESFELYKIEESSLKAEIDAETREIKRRLIQYYMQLFLVSRMDFCVAPLADYMDDIEDLCQDFPEMSGIVSDMFGYIGHPEKCQQYSRKFYDYFYGNSTVV</sequence>
<feature type="domain" description="OTU" evidence="2">
    <location>
        <begin position="172"/>
        <end position="308"/>
    </location>
</feature>
<dbReference type="SUPFAM" id="SSF54001">
    <property type="entry name" value="Cysteine proteinases"/>
    <property type="match status" value="1"/>
</dbReference>
<protein>
    <submittedName>
        <fullName evidence="4">Uncharacterized protein LOC111106910</fullName>
    </submittedName>
</protein>